<keyword evidence="1 6" id="KW-0808">Transferase</keyword>
<comment type="similarity">
    <text evidence="6">Belongs to the NAD kinase family.</text>
</comment>
<dbReference type="Gene3D" id="2.60.200.30">
    <property type="entry name" value="Probable inorganic polyphosphate/atp-NAD kinase, domain 2"/>
    <property type="match status" value="1"/>
</dbReference>
<dbReference type="Pfam" id="PF01513">
    <property type="entry name" value="NAD_kinase"/>
    <property type="match status" value="1"/>
</dbReference>
<dbReference type="SUPFAM" id="SSF111331">
    <property type="entry name" value="NAD kinase/diacylglycerol kinase-like"/>
    <property type="match status" value="1"/>
</dbReference>
<dbReference type="AlphaFoldDB" id="A0A1H7QPX0"/>
<comment type="function">
    <text evidence="6">Involved in the regulation of the intracellular balance of NAD and NADP, and is a key enzyme in the biosynthesis of NADP. Catalyzes specifically the phosphorylation on 2'-hydroxyl of the adenosine moiety of NAD to yield NADP.</text>
</comment>
<evidence type="ECO:0000256" key="2">
    <source>
        <dbReference type="ARBA" id="ARBA00022777"/>
    </source>
</evidence>
<sequence>MYSMKVAIYGQTYQDNAIEYLVELLDELHKEPSEVFIEKEFYELYRKLESSKTFPTFTMTSGLNSTFDMFVSFGGDGTILRATTFVKDLGIPIVGVNTGRLGFLSTFKKEDVRKVVREFKEGAYTIVERSLVQLNTKELDVEFGDLNFALNEITVSRKDTTSMITVETYLNNEYLTSYWADGLIISTPTGSTGYSLSCGGPVIVPTAKSLVLTPIAPHNLNARPLVISDDTVIRLRVSGREENHLVSLDSRIASLENGQEIAISKAPFTIKMIEYTSESFLKTLRNKLLWGEDRRN</sequence>
<keyword evidence="6" id="KW-0067">ATP-binding</keyword>
<keyword evidence="6" id="KW-0547">Nucleotide-binding</keyword>
<keyword evidence="8" id="KW-1185">Reference proteome</keyword>
<evidence type="ECO:0000256" key="1">
    <source>
        <dbReference type="ARBA" id="ARBA00022679"/>
    </source>
</evidence>
<evidence type="ECO:0000313" key="8">
    <source>
        <dbReference type="Proteomes" id="UP000198990"/>
    </source>
</evidence>
<reference evidence="8" key="1">
    <citation type="submission" date="2016-10" db="EMBL/GenBank/DDBJ databases">
        <authorList>
            <person name="Varghese N."/>
            <person name="Submissions S."/>
        </authorList>
    </citation>
    <scope>NUCLEOTIDE SEQUENCE [LARGE SCALE GENOMIC DNA]</scope>
    <source>
        <strain evidence="8">DSM 16471</strain>
    </source>
</reference>
<keyword evidence="6" id="KW-0963">Cytoplasm</keyword>
<comment type="caution">
    <text evidence="6">Lacks conserved residue(s) required for the propagation of feature annotation.</text>
</comment>
<feature type="binding site" evidence="6">
    <location>
        <position position="216"/>
    </location>
    <ligand>
        <name>NAD(+)</name>
        <dbReference type="ChEBI" id="CHEBI:57540"/>
    </ligand>
</feature>
<dbReference type="InterPro" id="IPR016064">
    <property type="entry name" value="NAD/diacylglycerol_kinase_sf"/>
</dbReference>
<dbReference type="InterPro" id="IPR002504">
    <property type="entry name" value="NADK"/>
</dbReference>
<dbReference type="PANTHER" id="PTHR20275">
    <property type="entry name" value="NAD KINASE"/>
    <property type="match status" value="1"/>
</dbReference>
<evidence type="ECO:0000256" key="6">
    <source>
        <dbReference type="HAMAP-Rule" id="MF_00361"/>
    </source>
</evidence>
<evidence type="ECO:0000256" key="5">
    <source>
        <dbReference type="ARBA" id="ARBA00047925"/>
    </source>
</evidence>
<dbReference type="Gene3D" id="3.40.50.10330">
    <property type="entry name" value="Probable inorganic polyphosphate/atp-NAD kinase, domain 1"/>
    <property type="match status" value="1"/>
</dbReference>
<accession>A0A1H7QPX0</accession>
<dbReference type="GO" id="GO:0046872">
    <property type="term" value="F:metal ion binding"/>
    <property type="evidence" value="ECO:0007669"/>
    <property type="project" value="UniProtKB-UniRule"/>
</dbReference>
<comment type="cofactor">
    <cofactor evidence="6">
        <name>a divalent metal cation</name>
        <dbReference type="ChEBI" id="CHEBI:60240"/>
    </cofactor>
</comment>
<dbReference type="InterPro" id="IPR017437">
    <property type="entry name" value="ATP-NAD_kinase_PpnK-typ_C"/>
</dbReference>
<feature type="active site" description="Proton acceptor" evidence="6">
    <location>
        <position position="76"/>
    </location>
</feature>
<feature type="binding site" evidence="6">
    <location>
        <begin position="76"/>
        <end position="77"/>
    </location>
    <ligand>
        <name>NAD(+)</name>
        <dbReference type="ChEBI" id="CHEBI:57540"/>
    </ligand>
</feature>
<dbReference type="GO" id="GO:0019674">
    <property type="term" value="P:NAD+ metabolic process"/>
    <property type="evidence" value="ECO:0007669"/>
    <property type="project" value="InterPro"/>
</dbReference>
<proteinExistence type="inferred from homology"/>
<evidence type="ECO:0000256" key="4">
    <source>
        <dbReference type="ARBA" id="ARBA00023027"/>
    </source>
</evidence>
<dbReference type="EMBL" id="FNZN01000004">
    <property type="protein sequence ID" value="SEL50026.1"/>
    <property type="molecule type" value="Genomic_DNA"/>
</dbReference>
<feature type="binding site" evidence="6">
    <location>
        <begin position="151"/>
        <end position="152"/>
    </location>
    <ligand>
        <name>NAD(+)</name>
        <dbReference type="ChEBI" id="CHEBI:57540"/>
    </ligand>
</feature>
<dbReference type="Proteomes" id="UP000198990">
    <property type="component" value="Unassembled WGS sequence"/>
</dbReference>
<dbReference type="GO" id="GO:0003951">
    <property type="term" value="F:NAD+ kinase activity"/>
    <property type="evidence" value="ECO:0007669"/>
    <property type="project" value="UniProtKB-UniRule"/>
</dbReference>
<organism evidence="7 8">
    <name type="scientific">Maribacter orientalis</name>
    <dbReference type="NCBI Taxonomy" id="228957"/>
    <lineage>
        <taxon>Bacteria</taxon>
        <taxon>Pseudomonadati</taxon>
        <taxon>Bacteroidota</taxon>
        <taxon>Flavobacteriia</taxon>
        <taxon>Flavobacteriales</taxon>
        <taxon>Flavobacteriaceae</taxon>
        <taxon>Maribacter</taxon>
    </lineage>
</organism>
<evidence type="ECO:0000313" key="7">
    <source>
        <dbReference type="EMBL" id="SEL50026.1"/>
    </source>
</evidence>
<feature type="binding site" evidence="6">
    <location>
        <position position="81"/>
    </location>
    <ligand>
        <name>NAD(+)</name>
        <dbReference type="ChEBI" id="CHEBI:57540"/>
    </ligand>
</feature>
<dbReference type="PANTHER" id="PTHR20275:SF6">
    <property type="entry name" value="NAD KINASE 2, CHLOROPLASTIC"/>
    <property type="match status" value="1"/>
</dbReference>
<feature type="binding site" evidence="6">
    <location>
        <begin position="192"/>
        <end position="197"/>
    </location>
    <ligand>
        <name>NAD(+)</name>
        <dbReference type="ChEBI" id="CHEBI:57540"/>
    </ligand>
</feature>
<dbReference type="Pfam" id="PF20143">
    <property type="entry name" value="NAD_kinase_C"/>
    <property type="match status" value="1"/>
</dbReference>
<keyword evidence="2 6" id="KW-0418">Kinase</keyword>
<dbReference type="NCBIfam" id="NF002521">
    <property type="entry name" value="PRK01911.1"/>
    <property type="match status" value="1"/>
</dbReference>
<dbReference type="HAMAP" id="MF_00361">
    <property type="entry name" value="NAD_kinase"/>
    <property type="match status" value="1"/>
</dbReference>
<evidence type="ECO:0000256" key="3">
    <source>
        <dbReference type="ARBA" id="ARBA00022857"/>
    </source>
</evidence>
<dbReference type="GO" id="GO:0006741">
    <property type="term" value="P:NADP+ biosynthetic process"/>
    <property type="evidence" value="ECO:0007669"/>
    <property type="project" value="UniProtKB-UniRule"/>
</dbReference>
<comment type="subcellular location">
    <subcellularLocation>
        <location evidence="6">Cytoplasm</location>
    </subcellularLocation>
</comment>
<dbReference type="STRING" id="228957.SAMN04488008_10450"/>
<feature type="binding site" evidence="6">
    <location>
        <position position="181"/>
    </location>
    <ligand>
        <name>NAD(+)</name>
        <dbReference type="ChEBI" id="CHEBI:57540"/>
    </ligand>
</feature>
<dbReference type="GO" id="GO:0051287">
    <property type="term" value="F:NAD binding"/>
    <property type="evidence" value="ECO:0007669"/>
    <property type="project" value="UniProtKB-ARBA"/>
</dbReference>
<keyword evidence="3 6" id="KW-0521">NADP</keyword>
<dbReference type="GO" id="GO:0005524">
    <property type="term" value="F:ATP binding"/>
    <property type="evidence" value="ECO:0007669"/>
    <property type="project" value="UniProtKB-KW"/>
</dbReference>
<dbReference type="InterPro" id="IPR017438">
    <property type="entry name" value="ATP-NAD_kinase_N"/>
</dbReference>
<gene>
    <name evidence="6" type="primary">nadK</name>
    <name evidence="7" type="ORF">SAMN04488008_10450</name>
</gene>
<keyword evidence="4 6" id="KW-0520">NAD</keyword>
<protein>
    <recommendedName>
        <fullName evidence="6">NAD kinase</fullName>
        <ecNumber evidence="6">2.7.1.23</ecNumber>
    </recommendedName>
    <alternativeName>
        <fullName evidence="6">ATP-dependent NAD kinase</fullName>
    </alternativeName>
</protein>
<dbReference type="GO" id="GO:0005737">
    <property type="term" value="C:cytoplasm"/>
    <property type="evidence" value="ECO:0007669"/>
    <property type="project" value="UniProtKB-SubCell"/>
</dbReference>
<name>A0A1H7QPX0_9FLAO</name>
<dbReference type="EC" id="2.7.1.23" evidence="6"/>
<comment type="catalytic activity">
    <reaction evidence="5 6">
        <text>NAD(+) + ATP = ADP + NADP(+) + H(+)</text>
        <dbReference type="Rhea" id="RHEA:18629"/>
        <dbReference type="ChEBI" id="CHEBI:15378"/>
        <dbReference type="ChEBI" id="CHEBI:30616"/>
        <dbReference type="ChEBI" id="CHEBI:57540"/>
        <dbReference type="ChEBI" id="CHEBI:58349"/>
        <dbReference type="ChEBI" id="CHEBI:456216"/>
        <dbReference type="EC" id="2.7.1.23"/>
    </reaction>
</comment>